<sequence>MLQTQNEMKPKIAKQRASWLIGGIALLVMSVGLLFACGYQQISPSRGDGTAPISLLPYLLLIAILLGLIRLLPAGQTGALAEEMRPQMKKGTYLLIGYTLVLPWLLLLAQILWGQDGYFFAKVLLILVYSCVLFLSSRHKPLENEKSTRSLRRWLIPCIVILAYCLLTSGGFFAISATRIPGLSKETWLDYLVLSLVTNILTAGIAEELLYRKLLQTRLELLFGHGNGIALAAFLFAWMHFPTRFQSAWLGQTGQPLLDALLALAAVVSFQGAMGVLFGYFWFRYRNFWLSALFHTLANVLPFLLSLKEVML</sequence>
<keyword evidence="3" id="KW-0378">Hydrolase</keyword>
<evidence type="ECO:0000313" key="3">
    <source>
        <dbReference type="EMBL" id="PZW26113.1"/>
    </source>
</evidence>
<dbReference type="Pfam" id="PF02517">
    <property type="entry name" value="Rce1-like"/>
    <property type="match status" value="1"/>
</dbReference>
<feature type="transmembrane region" description="Helical" evidence="1">
    <location>
        <begin position="54"/>
        <end position="72"/>
    </location>
</feature>
<name>A0A326U2X8_THEHA</name>
<feature type="transmembrane region" description="Helical" evidence="1">
    <location>
        <begin position="288"/>
        <end position="307"/>
    </location>
</feature>
<feature type="transmembrane region" description="Helical" evidence="1">
    <location>
        <begin position="119"/>
        <end position="135"/>
    </location>
</feature>
<dbReference type="GO" id="GO:0080120">
    <property type="term" value="P:CAAX-box protein maturation"/>
    <property type="evidence" value="ECO:0007669"/>
    <property type="project" value="UniProtKB-ARBA"/>
</dbReference>
<proteinExistence type="predicted"/>
<accession>A0A326U2X8</accession>
<keyword evidence="1" id="KW-0812">Transmembrane</keyword>
<reference evidence="3 4" key="1">
    <citation type="submission" date="2018-06" db="EMBL/GenBank/DDBJ databases">
        <title>Genomic Encyclopedia of Archaeal and Bacterial Type Strains, Phase II (KMG-II): from individual species to whole genera.</title>
        <authorList>
            <person name="Goeker M."/>
        </authorList>
    </citation>
    <scope>NUCLEOTIDE SEQUENCE [LARGE SCALE GENOMIC DNA]</scope>
    <source>
        <strain evidence="3 4">ATCC BAA-1881</strain>
    </source>
</reference>
<dbReference type="GO" id="GO:0004175">
    <property type="term" value="F:endopeptidase activity"/>
    <property type="evidence" value="ECO:0007669"/>
    <property type="project" value="UniProtKB-ARBA"/>
</dbReference>
<comment type="caution">
    <text evidence="3">The sequence shown here is derived from an EMBL/GenBank/DDBJ whole genome shotgun (WGS) entry which is preliminary data.</text>
</comment>
<dbReference type="GO" id="GO:0006508">
    <property type="term" value="P:proteolysis"/>
    <property type="evidence" value="ECO:0007669"/>
    <property type="project" value="UniProtKB-KW"/>
</dbReference>
<keyword evidence="3" id="KW-0645">Protease</keyword>
<dbReference type="EMBL" id="QKUF01000016">
    <property type="protein sequence ID" value="PZW26113.1"/>
    <property type="molecule type" value="Genomic_DNA"/>
</dbReference>
<gene>
    <name evidence="3" type="ORF">EI42_04072</name>
</gene>
<feature type="transmembrane region" description="Helical" evidence="1">
    <location>
        <begin position="188"/>
        <end position="210"/>
    </location>
</feature>
<dbReference type="AlphaFoldDB" id="A0A326U2X8"/>
<keyword evidence="1" id="KW-0472">Membrane</keyword>
<keyword evidence="4" id="KW-1185">Reference proteome</keyword>
<keyword evidence="1" id="KW-1133">Transmembrane helix</keyword>
<feature type="transmembrane region" description="Helical" evidence="1">
    <location>
        <begin position="93"/>
        <end position="113"/>
    </location>
</feature>
<feature type="transmembrane region" description="Helical" evidence="1">
    <location>
        <begin position="222"/>
        <end position="241"/>
    </location>
</feature>
<feature type="transmembrane region" description="Helical" evidence="1">
    <location>
        <begin position="155"/>
        <end position="176"/>
    </location>
</feature>
<dbReference type="RefSeq" id="WP_111324408.1">
    <property type="nucleotide sequence ID" value="NZ_BIFX01000003.1"/>
</dbReference>
<dbReference type="InterPro" id="IPR003675">
    <property type="entry name" value="Rce1/LyrA-like_dom"/>
</dbReference>
<protein>
    <submittedName>
        <fullName evidence="3">CAAX prenyl protease-like protein</fullName>
    </submittedName>
</protein>
<evidence type="ECO:0000259" key="2">
    <source>
        <dbReference type="Pfam" id="PF02517"/>
    </source>
</evidence>
<dbReference type="Proteomes" id="UP000248806">
    <property type="component" value="Unassembled WGS sequence"/>
</dbReference>
<organism evidence="3 4">
    <name type="scientific">Thermosporothrix hazakensis</name>
    <dbReference type="NCBI Taxonomy" id="644383"/>
    <lineage>
        <taxon>Bacteria</taxon>
        <taxon>Bacillati</taxon>
        <taxon>Chloroflexota</taxon>
        <taxon>Ktedonobacteria</taxon>
        <taxon>Ktedonobacterales</taxon>
        <taxon>Thermosporotrichaceae</taxon>
        <taxon>Thermosporothrix</taxon>
    </lineage>
</organism>
<evidence type="ECO:0000313" key="4">
    <source>
        <dbReference type="Proteomes" id="UP000248806"/>
    </source>
</evidence>
<evidence type="ECO:0000256" key="1">
    <source>
        <dbReference type="SAM" id="Phobius"/>
    </source>
</evidence>
<feature type="transmembrane region" description="Helical" evidence="1">
    <location>
        <begin position="20"/>
        <end position="42"/>
    </location>
</feature>
<feature type="domain" description="CAAX prenyl protease 2/Lysostaphin resistance protein A-like" evidence="2">
    <location>
        <begin position="192"/>
        <end position="300"/>
    </location>
</feature>
<feature type="transmembrane region" description="Helical" evidence="1">
    <location>
        <begin position="261"/>
        <end position="281"/>
    </location>
</feature>
<dbReference type="OrthoDB" id="3609935at2"/>